<accession>A0A2P5D4G6</accession>
<evidence type="ECO:0000313" key="5">
    <source>
        <dbReference type="Proteomes" id="UP000237105"/>
    </source>
</evidence>
<dbReference type="AlphaFoldDB" id="A0A2P5D4G6"/>
<dbReference type="Gene3D" id="1.25.40.10">
    <property type="entry name" value="Tetratricopeptide repeat domain"/>
    <property type="match status" value="2"/>
</dbReference>
<feature type="repeat" description="PPR" evidence="3">
    <location>
        <begin position="15"/>
        <end position="50"/>
    </location>
</feature>
<keyword evidence="2" id="KW-0677">Repeat</keyword>
<feature type="repeat" description="PPR" evidence="3">
    <location>
        <begin position="51"/>
        <end position="85"/>
    </location>
</feature>
<evidence type="ECO:0000256" key="3">
    <source>
        <dbReference type="PROSITE-ProRule" id="PRU00708"/>
    </source>
</evidence>
<dbReference type="OrthoDB" id="42736at2759"/>
<proteinExistence type="inferred from homology"/>
<dbReference type="PROSITE" id="PS51375">
    <property type="entry name" value="PPR"/>
    <property type="match status" value="2"/>
</dbReference>
<comment type="similarity">
    <text evidence="1">Belongs to the PPR family. P subfamily.</text>
</comment>
<comment type="caution">
    <text evidence="4">The sequence shown here is derived from an EMBL/GenBank/DDBJ whole genome shotgun (WGS) entry which is preliminary data.</text>
</comment>
<dbReference type="Proteomes" id="UP000237105">
    <property type="component" value="Unassembled WGS sequence"/>
</dbReference>
<dbReference type="PANTHER" id="PTHR47941">
    <property type="entry name" value="PENTATRICOPEPTIDE REPEAT-CONTAINING PROTEIN 3, MITOCHONDRIAL"/>
    <property type="match status" value="1"/>
</dbReference>
<evidence type="ECO:0000256" key="1">
    <source>
        <dbReference type="ARBA" id="ARBA00007626"/>
    </source>
</evidence>
<sequence length="128" mass="14538">MDLFWEILGKKHPCDEVTYATIIDGLCKAGKTSEALELLTKKHDGKWIKPSVYCSNPIVDSPCKEGRMDESLSLFHDMINYGVVPDVVTYNSLIHGMCKSCPREEAKRFLVGFCMMQEFHQMSTPTML</sequence>
<protein>
    <submittedName>
        <fullName evidence="4">Pentatricopeptide repeat</fullName>
    </submittedName>
</protein>
<dbReference type="NCBIfam" id="TIGR00756">
    <property type="entry name" value="PPR"/>
    <property type="match status" value="3"/>
</dbReference>
<evidence type="ECO:0000313" key="4">
    <source>
        <dbReference type="EMBL" id="PON68180.1"/>
    </source>
</evidence>
<organism evidence="4 5">
    <name type="scientific">Parasponia andersonii</name>
    <name type="common">Sponia andersonii</name>
    <dbReference type="NCBI Taxonomy" id="3476"/>
    <lineage>
        <taxon>Eukaryota</taxon>
        <taxon>Viridiplantae</taxon>
        <taxon>Streptophyta</taxon>
        <taxon>Embryophyta</taxon>
        <taxon>Tracheophyta</taxon>
        <taxon>Spermatophyta</taxon>
        <taxon>Magnoliopsida</taxon>
        <taxon>eudicotyledons</taxon>
        <taxon>Gunneridae</taxon>
        <taxon>Pentapetalae</taxon>
        <taxon>rosids</taxon>
        <taxon>fabids</taxon>
        <taxon>Rosales</taxon>
        <taxon>Cannabaceae</taxon>
        <taxon>Parasponia</taxon>
    </lineage>
</organism>
<dbReference type="Pfam" id="PF13041">
    <property type="entry name" value="PPR_2"/>
    <property type="match status" value="1"/>
</dbReference>
<reference evidence="5" key="1">
    <citation type="submission" date="2016-06" db="EMBL/GenBank/DDBJ databases">
        <title>Parallel loss of symbiosis genes in relatives of nitrogen-fixing non-legume Parasponia.</title>
        <authorList>
            <person name="Van Velzen R."/>
            <person name="Holmer R."/>
            <person name="Bu F."/>
            <person name="Rutten L."/>
            <person name="Van Zeijl A."/>
            <person name="Liu W."/>
            <person name="Santuari L."/>
            <person name="Cao Q."/>
            <person name="Sharma T."/>
            <person name="Shen D."/>
            <person name="Roswanjaya Y."/>
            <person name="Wardhani T."/>
            <person name="Kalhor M.S."/>
            <person name="Jansen J."/>
            <person name="Van den Hoogen J."/>
            <person name="Gungor B."/>
            <person name="Hartog M."/>
            <person name="Hontelez J."/>
            <person name="Verver J."/>
            <person name="Yang W.-C."/>
            <person name="Schijlen E."/>
            <person name="Repin R."/>
            <person name="Schilthuizen M."/>
            <person name="Schranz E."/>
            <person name="Heidstra R."/>
            <person name="Miyata K."/>
            <person name="Fedorova E."/>
            <person name="Kohlen W."/>
            <person name="Bisseling T."/>
            <person name="Smit S."/>
            <person name="Geurts R."/>
        </authorList>
    </citation>
    <scope>NUCLEOTIDE SEQUENCE [LARGE SCALE GENOMIC DNA]</scope>
    <source>
        <strain evidence="5">cv. WU1-14</strain>
    </source>
</reference>
<dbReference type="InterPro" id="IPR002885">
    <property type="entry name" value="PPR_rpt"/>
</dbReference>
<name>A0A2P5D4G6_PARAD</name>
<gene>
    <name evidence="4" type="ORF">PanWU01x14_097400</name>
</gene>
<dbReference type="Pfam" id="PF12854">
    <property type="entry name" value="PPR_1"/>
    <property type="match status" value="1"/>
</dbReference>
<keyword evidence="5" id="KW-1185">Reference proteome</keyword>
<dbReference type="InterPro" id="IPR011990">
    <property type="entry name" value="TPR-like_helical_dom_sf"/>
</dbReference>
<dbReference type="EMBL" id="JXTB01000065">
    <property type="protein sequence ID" value="PON68180.1"/>
    <property type="molecule type" value="Genomic_DNA"/>
</dbReference>
<evidence type="ECO:0000256" key="2">
    <source>
        <dbReference type="ARBA" id="ARBA00022737"/>
    </source>
</evidence>